<dbReference type="InterPro" id="IPR013083">
    <property type="entry name" value="Znf_RING/FYVE/PHD"/>
</dbReference>
<keyword evidence="3 9" id="KW-0479">Metal-binding</keyword>
<dbReference type="InterPro" id="IPR024610">
    <property type="entry name" value="ING_N_histone-binding"/>
</dbReference>
<dbReference type="PROSITE" id="PS50016">
    <property type="entry name" value="ZF_PHD_2"/>
    <property type="match status" value="1"/>
</dbReference>
<feature type="binding site" evidence="9">
    <location>
        <position position="407"/>
    </location>
    <ligand>
        <name>Zn(2+)</name>
        <dbReference type="ChEBI" id="CHEBI:29105"/>
        <label>1</label>
    </ligand>
</feature>
<name>A0A0C3CV35_HEBCY</name>
<keyword evidence="4 10" id="KW-0863">Zinc-finger</keyword>
<comment type="subunit">
    <text evidence="11">Component of an histone acetyltransferase complex. Interacts with H3K4me3 and to a lesser extent with H3K4me2.</text>
</comment>
<feature type="site" description="Histone H3K4me3 binding" evidence="8">
    <location>
        <position position="405"/>
    </location>
</feature>
<evidence type="ECO:0000256" key="7">
    <source>
        <dbReference type="ARBA" id="ARBA00023242"/>
    </source>
</evidence>
<evidence type="ECO:0000256" key="4">
    <source>
        <dbReference type="ARBA" id="ARBA00022771"/>
    </source>
</evidence>
<comment type="domain">
    <text evidence="11">The PHD-type zinc finger mediates the binding to H3K4me3.</text>
</comment>
<dbReference type="GO" id="GO:0005634">
    <property type="term" value="C:nucleus"/>
    <property type="evidence" value="ECO:0007669"/>
    <property type="project" value="UniProtKB-SubCell"/>
</dbReference>
<evidence type="ECO:0000259" key="13">
    <source>
        <dbReference type="PROSITE" id="PS50016"/>
    </source>
</evidence>
<feature type="compositionally biased region" description="Polar residues" evidence="12">
    <location>
        <begin position="259"/>
        <end position="269"/>
    </location>
</feature>
<protein>
    <recommendedName>
        <fullName evidence="11">Chromatin modification-related protein</fullName>
    </recommendedName>
</protein>
<feature type="region of interest" description="Disordered" evidence="12">
    <location>
        <begin position="428"/>
        <end position="452"/>
    </location>
</feature>
<dbReference type="Gene3D" id="3.30.40.10">
    <property type="entry name" value="Zinc/RING finger domain, C3HC4 (zinc finger)"/>
    <property type="match status" value="1"/>
</dbReference>
<reference evidence="15" key="2">
    <citation type="submission" date="2015-01" db="EMBL/GenBank/DDBJ databases">
        <title>Evolutionary Origins and Diversification of the Mycorrhizal Mutualists.</title>
        <authorList>
            <consortium name="DOE Joint Genome Institute"/>
            <consortium name="Mycorrhizal Genomics Consortium"/>
            <person name="Kohler A."/>
            <person name="Kuo A."/>
            <person name="Nagy L.G."/>
            <person name="Floudas D."/>
            <person name="Copeland A."/>
            <person name="Barry K.W."/>
            <person name="Cichocki N."/>
            <person name="Veneault-Fourrey C."/>
            <person name="LaButti K."/>
            <person name="Lindquist E.A."/>
            <person name="Lipzen A."/>
            <person name="Lundell T."/>
            <person name="Morin E."/>
            <person name="Murat C."/>
            <person name="Riley R."/>
            <person name="Ohm R."/>
            <person name="Sun H."/>
            <person name="Tunlid A."/>
            <person name="Henrissat B."/>
            <person name="Grigoriev I.V."/>
            <person name="Hibbett D.S."/>
            <person name="Martin F."/>
        </authorList>
    </citation>
    <scope>NUCLEOTIDE SEQUENCE [LARGE SCALE GENOMIC DNA]</scope>
    <source>
        <strain evidence="15">h7</strain>
    </source>
</reference>
<dbReference type="GO" id="GO:0008270">
    <property type="term" value="F:zinc ion binding"/>
    <property type="evidence" value="ECO:0007669"/>
    <property type="project" value="UniProtKB-KW"/>
</dbReference>
<dbReference type="CDD" id="cd16859">
    <property type="entry name" value="ING_ING4_5"/>
    <property type="match status" value="1"/>
</dbReference>
<feature type="site" description="Histone H3K4me3 binding" evidence="8">
    <location>
        <position position="393"/>
    </location>
</feature>
<feature type="compositionally biased region" description="Polar residues" evidence="12">
    <location>
        <begin position="215"/>
        <end position="224"/>
    </location>
</feature>
<evidence type="ECO:0000256" key="2">
    <source>
        <dbReference type="ARBA" id="ARBA00010210"/>
    </source>
</evidence>
<comment type="subcellular location">
    <subcellularLocation>
        <location evidence="1 11">Nucleus</location>
    </subcellularLocation>
</comment>
<dbReference type="InterPro" id="IPR028651">
    <property type="entry name" value="ING_fam"/>
</dbReference>
<gene>
    <name evidence="14" type="ORF">M413DRAFT_439371</name>
</gene>
<dbReference type="InterPro" id="IPR019786">
    <property type="entry name" value="Zinc_finger_PHD-type_CS"/>
</dbReference>
<feature type="site" description="Histone H3K4me3 binding" evidence="8">
    <location>
        <position position="382"/>
    </location>
</feature>
<evidence type="ECO:0000256" key="5">
    <source>
        <dbReference type="ARBA" id="ARBA00022833"/>
    </source>
</evidence>
<feature type="binding site" evidence="9">
    <location>
        <position position="396"/>
    </location>
    <ligand>
        <name>Zn(2+)</name>
        <dbReference type="ChEBI" id="CHEBI:29105"/>
        <label>2</label>
    </ligand>
</feature>
<feature type="compositionally biased region" description="Low complexity" evidence="12">
    <location>
        <begin position="233"/>
        <end position="254"/>
    </location>
</feature>
<evidence type="ECO:0000256" key="1">
    <source>
        <dbReference type="ARBA" id="ARBA00004123"/>
    </source>
</evidence>
<accession>A0A0C3CV35</accession>
<evidence type="ECO:0000256" key="8">
    <source>
        <dbReference type="PIRSR" id="PIRSR628651-50"/>
    </source>
</evidence>
<reference evidence="14 15" key="1">
    <citation type="submission" date="2014-04" db="EMBL/GenBank/DDBJ databases">
        <authorList>
            <consortium name="DOE Joint Genome Institute"/>
            <person name="Kuo A."/>
            <person name="Gay G."/>
            <person name="Dore J."/>
            <person name="Kohler A."/>
            <person name="Nagy L.G."/>
            <person name="Floudas D."/>
            <person name="Copeland A."/>
            <person name="Barry K.W."/>
            <person name="Cichocki N."/>
            <person name="Veneault-Fourrey C."/>
            <person name="LaButti K."/>
            <person name="Lindquist E.A."/>
            <person name="Lipzen A."/>
            <person name="Lundell T."/>
            <person name="Morin E."/>
            <person name="Murat C."/>
            <person name="Sun H."/>
            <person name="Tunlid A."/>
            <person name="Henrissat B."/>
            <person name="Grigoriev I.V."/>
            <person name="Hibbett D.S."/>
            <person name="Martin F."/>
            <person name="Nordberg H.P."/>
            <person name="Cantor M.N."/>
            <person name="Hua S.X."/>
        </authorList>
    </citation>
    <scope>NUCLEOTIDE SEQUENCE [LARGE SCALE GENOMIC DNA]</scope>
    <source>
        <strain evidence="15">h7</strain>
    </source>
</reference>
<dbReference type="SMART" id="SM01408">
    <property type="entry name" value="ING"/>
    <property type="match status" value="1"/>
</dbReference>
<evidence type="ECO:0000256" key="10">
    <source>
        <dbReference type="PROSITE-ProRule" id="PRU00146"/>
    </source>
</evidence>
<keyword evidence="15" id="KW-1185">Reference proteome</keyword>
<organism evidence="14 15">
    <name type="scientific">Hebeloma cylindrosporum</name>
    <dbReference type="NCBI Taxonomy" id="76867"/>
    <lineage>
        <taxon>Eukaryota</taxon>
        <taxon>Fungi</taxon>
        <taxon>Dikarya</taxon>
        <taxon>Basidiomycota</taxon>
        <taxon>Agaricomycotina</taxon>
        <taxon>Agaricomycetes</taxon>
        <taxon>Agaricomycetidae</taxon>
        <taxon>Agaricales</taxon>
        <taxon>Agaricineae</taxon>
        <taxon>Hymenogastraceae</taxon>
        <taxon>Hebeloma</taxon>
    </lineage>
</organism>
<dbReference type="HOGENOM" id="CLU_006204_2_0_1"/>
<dbReference type="InterPro" id="IPR001965">
    <property type="entry name" value="Znf_PHD"/>
</dbReference>
<feature type="binding site" evidence="9">
    <location>
        <position position="423"/>
    </location>
    <ligand>
        <name>Zn(2+)</name>
        <dbReference type="ChEBI" id="CHEBI:29105"/>
        <label>2</label>
    </ligand>
</feature>
<dbReference type="SMART" id="SM00249">
    <property type="entry name" value="PHD"/>
    <property type="match status" value="1"/>
</dbReference>
<dbReference type="SUPFAM" id="SSF57903">
    <property type="entry name" value="FYVE/PHD zinc finger"/>
    <property type="match status" value="1"/>
</dbReference>
<dbReference type="PANTHER" id="PTHR10333:SF42">
    <property type="entry name" value="INHIBITOR OF GROWTH PROTEIN 5"/>
    <property type="match status" value="1"/>
</dbReference>
<dbReference type="STRING" id="686832.A0A0C3CV35"/>
<sequence length="452" mass="48298">MATAFAADTPYSLLLLAEYTHTLDTLPIELSRNFADLRELDAVLSTSFQSMTTKIQNLTTMIEQGKASKADRLWLLSDIAEEAQRLKLGGEDKIRVACQAADNLKGHANHLRDLSSHLPGFDPSALDRKTVYPHVSDRSYMPVATMETGRRRRAVLGSIMTNPDPSPAKRRRTTNKDDDIDVGTSRTPKKLVGGEGNSRSRNNARAKKNERAISPSDSLVSVTSHLPPGVGHSASARGGSNSANARSGNTASGNKRGRTGTNRNPTPLTNGAYPIDLHNGTHANGSRRGAVDAYNVPPPASHPSLPLPYQNGNGHLGNGYDIHGLPHGIAADWNIPRAQQLEGPGMPVARSASIHSTPVVTNNAVDTTDAGDGDGDGDDKTYCFCDGVSYGEMIACDDEACEREWFHLACIGLDTPPDGTWFCEACTSKKPKKGGRGGRKQKVGGSRASARS</sequence>
<feature type="binding site" evidence="9">
    <location>
        <position position="401"/>
    </location>
    <ligand>
        <name>Zn(2+)</name>
        <dbReference type="ChEBI" id="CHEBI:29105"/>
        <label>2</label>
    </ligand>
</feature>
<feature type="binding site" evidence="9">
    <location>
        <position position="385"/>
    </location>
    <ligand>
        <name>Zn(2+)</name>
        <dbReference type="ChEBI" id="CHEBI:29105"/>
        <label>1</label>
    </ligand>
</feature>
<feature type="binding site" evidence="9">
    <location>
        <position position="426"/>
    </location>
    <ligand>
        <name>Zn(2+)</name>
        <dbReference type="ChEBI" id="CHEBI:29105"/>
        <label>2</label>
    </ligand>
</feature>
<keyword evidence="6 11" id="KW-0156">Chromatin regulator</keyword>
<comment type="function">
    <text evidence="11">Component of an histone acetyltransferase complex.</text>
</comment>
<dbReference type="AlphaFoldDB" id="A0A0C3CV35"/>
<dbReference type="GO" id="GO:0006325">
    <property type="term" value="P:chromatin organization"/>
    <property type="evidence" value="ECO:0007669"/>
    <property type="project" value="UniProtKB-KW"/>
</dbReference>
<feature type="compositionally biased region" description="Basic residues" evidence="12">
    <location>
        <begin position="429"/>
        <end position="442"/>
    </location>
</feature>
<keyword evidence="5 9" id="KW-0862">Zinc</keyword>
<dbReference type="EMBL" id="KN831769">
    <property type="protein sequence ID" value="KIM47701.1"/>
    <property type="molecule type" value="Genomic_DNA"/>
</dbReference>
<dbReference type="InterPro" id="IPR011011">
    <property type="entry name" value="Znf_FYVE_PHD"/>
</dbReference>
<evidence type="ECO:0000313" key="14">
    <source>
        <dbReference type="EMBL" id="KIM47701.1"/>
    </source>
</evidence>
<dbReference type="OrthoDB" id="2505961at2759"/>
<dbReference type="PANTHER" id="PTHR10333">
    <property type="entry name" value="INHIBITOR OF GROWTH PROTEIN"/>
    <property type="match status" value="1"/>
</dbReference>
<dbReference type="Proteomes" id="UP000053424">
    <property type="component" value="Unassembled WGS sequence"/>
</dbReference>
<proteinExistence type="inferred from homology"/>
<dbReference type="InterPro" id="IPR019787">
    <property type="entry name" value="Znf_PHD-finger"/>
</dbReference>
<dbReference type="Gene3D" id="6.10.140.1740">
    <property type="match status" value="1"/>
</dbReference>
<dbReference type="CDD" id="cd15505">
    <property type="entry name" value="PHD_ING"/>
    <property type="match status" value="1"/>
</dbReference>
<feature type="region of interest" description="Disordered" evidence="12">
    <location>
        <begin position="156"/>
        <end position="288"/>
    </location>
</feature>
<evidence type="ECO:0000256" key="6">
    <source>
        <dbReference type="ARBA" id="ARBA00022853"/>
    </source>
</evidence>
<dbReference type="PROSITE" id="PS01359">
    <property type="entry name" value="ZF_PHD_1"/>
    <property type="match status" value="1"/>
</dbReference>
<dbReference type="GO" id="GO:0006355">
    <property type="term" value="P:regulation of DNA-templated transcription"/>
    <property type="evidence" value="ECO:0007669"/>
    <property type="project" value="TreeGrafter"/>
</dbReference>
<feature type="site" description="Histone H3K4me3 binding" evidence="8">
    <location>
        <position position="397"/>
    </location>
</feature>
<evidence type="ECO:0000256" key="12">
    <source>
        <dbReference type="SAM" id="MobiDB-lite"/>
    </source>
</evidence>
<evidence type="ECO:0000256" key="3">
    <source>
        <dbReference type="ARBA" id="ARBA00022723"/>
    </source>
</evidence>
<evidence type="ECO:0000313" key="15">
    <source>
        <dbReference type="Proteomes" id="UP000053424"/>
    </source>
</evidence>
<feature type="domain" description="PHD-type" evidence="13">
    <location>
        <begin position="380"/>
        <end position="429"/>
    </location>
</feature>
<dbReference type="GO" id="GO:0000785">
    <property type="term" value="C:chromatin"/>
    <property type="evidence" value="ECO:0007669"/>
    <property type="project" value="UniProtKB-ARBA"/>
</dbReference>
<comment type="similarity">
    <text evidence="2 11">Belongs to the ING family.</text>
</comment>
<dbReference type="Pfam" id="PF12998">
    <property type="entry name" value="ING"/>
    <property type="match status" value="1"/>
</dbReference>
<evidence type="ECO:0000256" key="11">
    <source>
        <dbReference type="RuleBase" id="RU361213"/>
    </source>
</evidence>
<feature type="binding site" evidence="9">
    <location>
        <position position="383"/>
    </location>
    <ligand>
        <name>Zn(2+)</name>
        <dbReference type="ChEBI" id="CHEBI:29105"/>
        <label>1</label>
    </ligand>
</feature>
<evidence type="ECO:0000256" key="9">
    <source>
        <dbReference type="PIRSR" id="PIRSR628651-51"/>
    </source>
</evidence>
<keyword evidence="7 11" id="KW-0539">Nucleus</keyword>
<feature type="binding site" evidence="9">
    <location>
        <position position="410"/>
    </location>
    <ligand>
        <name>Zn(2+)</name>
        <dbReference type="ChEBI" id="CHEBI:29105"/>
        <label>1</label>
    </ligand>
</feature>
<feature type="compositionally biased region" description="Low complexity" evidence="12">
    <location>
        <begin position="443"/>
        <end position="452"/>
    </location>
</feature>